<gene>
    <name evidence="8" type="primary">gidA_1</name>
    <name evidence="8" type="ORF">NCTC10115_01414</name>
</gene>
<keyword evidence="5" id="KW-0520">NAD</keyword>
<reference evidence="9" key="1">
    <citation type="submission" date="2018-06" db="EMBL/GenBank/DDBJ databases">
        <authorList>
            <consortium name="Pathogen Informatics"/>
        </authorList>
    </citation>
    <scope>NUCLEOTIDE SEQUENCE [LARGE SCALE GENOMIC DNA]</scope>
    <source>
        <strain evidence="9">NCTC10115</strain>
    </source>
</reference>
<name>A0A3B0PE72_MYCGL</name>
<dbReference type="AlphaFoldDB" id="A0A3B0PE72"/>
<evidence type="ECO:0000256" key="5">
    <source>
        <dbReference type="ARBA" id="ARBA00023027"/>
    </source>
</evidence>
<evidence type="ECO:0000256" key="6">
    <source>
        <dbReference type="ARBA" id="ARBA00025948"/>
    </source>
</evidence>
<dbReference type="PANTHER" id="PTHR11806:SF0">
    <property type="entry name" value="PROTEIN MTO1 HOMOLOG, MITOCHONDRIAL"/>
    <property type="match status" value="1"/>
</dbReference>
<evidence type="ECO:0000313" key="8">
    <source>
        <dbReference type="EMBL" id="SYV95448.1"/>
    </source>
</evidence>
<protein>
    <submittedName>
        <fullName evidence="8">tRNA uridine 5-carboxymethylaminomethyl modification protein GidA</fullName>
    </submittedName>
</protein>
<feature type="domain" description="MnmG N-terminal" evidence="7">
    <location>
        <begin position="4"/>
        <end position="101"/>
    </location>
</feature>
<dbReference type="EMBL" id="LS991952">
    <property type="protein sequence ID" value="SYV95448.1"/>
    <property type="molecule type" value="Genomic_DNA"/>
</dbReference>
<comment type="subunit">
    <text evidence="6">Homodimer. Heterotetramer of two MnmE and two MnmG subunits.</text>
</comment>
<comment type="cofactor">
    <cofactor evidence="1">
        <name>FAD</name>
        <dbReference type="ChEBI" id="CHEBI:57692"/>
    </cofactor>
</comment>
<keyword evidence="3" id="KW-0819">tRNA processing</keyword>
<organism evidence="8 9">
    <name type="scientific">Mycoplasmoides gallisepticum</name>
    <name type="common">Mycoplasma gallisepticum</name>
    <dbReference type="NCBI Taxonomy" id="2096"/>
    <lineage>
        <taxon>Bacteria</taxon>
        <taxon>Bacillati</taxon>
        <taxon>Mycoplasmatota</taxon>
        <taxon>Mycoplasmoidales</taxon>
        <taxon>Mycoplasmoidaceae</taxon>
        <taxon>Mycoplasmoides</taxon>
    </lineage>
</organism>
<keyword evidence="2" id="KW-0285">Flavoprotein</keyword>
<dbReference type="GO" id="GO:0050660">
    <property type="term" value="F:flavin adenine dinucleotide binding"/>
    <property type="evidence" value="ECO:0007669"/>
    <property type="project" value="InterPro"/>
</dbReference>
<dbReference type="PANTHER" id="PTHR11806">
    <property type="entry name" value="GLUCOSE INHIBITED DIVISION PROTEIN A"/>
    <property type="match status" value="1"/>
</dbReference>
<dbReference type="InterPro" id="IPR040131">
    <property type="entry name" value="MnmG_N"/>
</dbReference>
<proteinExistence type="predicted"/>
<dbReference type="GO" id="GO:0005829">
    <property type="term" value="C:cytosol"/>
    <property type="evidence" value="ECO:0007669"/>
    <property type="project" value="TreeGrafter"/>
</dbReference>
<evidence type="ECO:0000313" key="9">
    <source>
        <dbReference type="Proteomes" id="UP000260136"/>
    </source>
</evidence>
<feature type="non-terminal residue" evidence="8">
    <location>
        <position position="102"/>
    </location>
</feature>
<evidence type="ECO:0000256" key="1">
    <source>
        <dbReference type="ARBA" id="ARBA00001974"/>
    </source>
</evidence>
<keyword evidence="4" id="KW-0274">FAD</keyword>
<evidence type="ECO:0000256" key="3">
    <source>
        <dbReference type="ARBA" id="ARBA00022694"/>
    </source>
</evidence>
<dbReference type="Pfam" id="PF01134">
    <property type="entry name" value="GIDA"/>
    <property type="match status" value="1"/>
</dbReference>
<evidence type="ECO:0000256" key="2">
    <source>
        <dbReference type="ARBA" id="ARBA00022630"/>
    </source>
</evidence>
<accession>A0A3B0PE72</accession>
<evidence type="ECO:0000256" key="4">
    <source>
        <dbReference type="ARBA" id="ARBA00022827"/>
    </source>
</evidence>
<dbReference type="InterPro" id="IPR036188">
    <property type="entry name" value="FAD/NAD-bd_sf"/>
</dbReference>
<dbReference type="InterPro" id="IPR002218">
    <property type="entry name" value="MnmG-rel"/>
</dbReference>
<dbReference type="Gene3D" id="3.50.50.60">
    <property type="entry name" value="FAD/NAD(P)-binding domain"/>
    <property type="match status" value="1"/>
</dbReference>
<dbReference type="Proteomes" id="UP000260136">
    <property type="component" value="Chromosome"/>
</dbReference>
<sequence>MNKFIVVGAGHAGLEAAFILSKLNNKVYLCVLDRKYVANCPCNPSVGGPAKGIVTREIDALGGIQALAADSTALQRKILNSSKGPGVQCLRFQIDKVYYKKW</sequence>
<dbReference type="SUPFAM" id="SSF51905">
    <property type="entry name" value="FAD/NAD(P)-binding domain"/>
    <property type="match status" value="1"/>
</dbReference>
<evidence type="ECO:0000259" key="7">
    <source>
        <dbReference type="Pfam" id="PF01134"/>
    </source>
</evidence>
<dbReference type="GO" id="GO:0030488">
    <property type="term" value="P:tRNA methylation"/>
    <property type="evidence" value="ECO:0007669"/>
    <property type="project" value="TreeGrafter"/>
</dbReference>
<dbReference type="GO" id="GO:0002098">
    <property type="term" value="P:tRNA wobble uridine modification"/>
    <property type="evidence" value="ECO:0007669"/>
    <property type="project" value="TreeGrafter"/>
</dbReference>